<dbReference type="STRING" id="661478.OP10G_0158"/>
<dbReference type="EMBL" id="CP007139">
    <property type="protein sequence ID" value="AIE83526.1"/>
    <property type="molecule type" value="Genomic_DNA"/>
</dbReference>
<reference evidence="1 2" key="1">
    <citation type="journal article" date="2014" name="PLoS ONE">
        <title>The first complete genome sequence of the class fimbriimonadia in the phylum armatimonadetes.</title>
        <authorList>
            <person name="Hu Z.Y."/>
            <person name="Wang Y.Z."/>
            <person name="Im W.T."/>
            <person name="Wang S.Y."/>
            <person name="Zhao G.P."/>
            <person name="Zheng H.J."/>
            <person name="Quan Z.X."/>
        </authorList>
    </citation>
    <scope>NUCLEOTIDE SEQUENCE [LARGE SCALE GENOMIC DNA]</scope>
    <source>
        <strain evidence="1">Gsoil 348</strain>
    </source>
</reference>
<accession>A0A068NJ43</accession>
<dbReference type="eggNOG" id="ENOG50333KG">
    <property type="taxonomic scope" value="Bacteria"/>
</dbReference>
<protein>
    <recommendedName>
        <fullName evidence="3">Phage portal protein</fullName>
    </recommendedName>
</protein>
<dbReference type="Proteomes" id="UP000027982">
    <property type="component" value="Chromosome"/>
</dbReference>
<gene>
    <name evidence="1" type="ORF">OP10G_0158</name>
</gene>
<keyword evidence="2" id="KW-1185">Reference proteome</keyword>
<dbReference type="AlphaFoldDB" id="A0A068NJ43"/>
<proteinExistence type="predicted"/>
<evidence type="ECO:0000313" key="1">
    <source>
        <dbReference type="EMBL" id="AIE83526.1"/>
    </source>
</evidence>
<dbReference type="KEGG" id="fgi:OP10G_0158"/>
<name>A0A068NJ43_FIMGI</name>
<sequence length="488" mass="54390">MARKKPTPQPFRLSDGTFLVADSGMVSAFRPAQTTKPLSRLRRAISAFMSGWIKPPASQTSEQGTAGTASPSTYAFSLQTQRYERQQIIADCRSLILDEPRARRATLMTARESVRKGAQVQFEGSNRLAKRASGIAEDVLRIARPKLVSWAWMLPIEGDLFVQAIIAGDRIVDAKRMPAASMERLTDDADEFIDPIRAFAQIDVNTNEEVATFPLALMAHERWDHIDGDRYGMPGIVAARRMARRLEILEEAQCVRRMTRAHSRTLWNIGTEEKPGKPDDVDKFKATNGFNEGRREIFDPTEVAKDFFGNGPVNAEVIEGDPKVHEVDDLKYAQNVYASSGLPTPPPLYNLDAEAVNRDVLDDLRSEWLKETQTLAEPIERVLRYLIDLALLLAGILPETVPYSVHLSESSIEKPSEVVKRIIDLRNAGLLTERQALTLLQPYTDVEDVDTELTELEGERQRDADRETAKAVAMAAIKPQNDLAGAPG</sequence>
<evidence type="ECO:0008006" key="3">
    <source>
        <dbReference type="Google" id="ProtNLM"/>
    </source>
</evidence>
<evidence type="ECO:0000313" key="2">
    <source>
        <dbReference type="Proteomes" id="UP000027982"/>
    </source>
</evidence>
<organism evidence="1 2">
    <name type="scientific">Fimbriimonas ginsengisoli Gsoil 348</name>
    <dbReference type="NCBI Taxonomy" id="661478"/>
    <lineage>
        <taxon>Bacteria</taxon>
        <taxon>Bacillati</taxon>
        <taxon>Armatimonadota</taxon>
        <taxon>Fimbriimonadia</taxon>
        <taxon>Fimbriimonadales</taxon>
        <taxon>Fimbriimonadaceae</taxon>
        <taxon>Fimbriimonas</taxon>
    </lineage>
</organism>
<dbReference type="HOGENOM" id="CLU_558667_0_0_0"/>